<dbReference type="Proteomes" id="UP001229952">
    <property type="component" value="Chromosome"/>
</dbReference>
<name>A0ABY9IBQ1_9ACTN</name>
<feature type="transmembrane region" description="Helical" evidence="1">
    <location>
        <begin position="54"/>
        <end position="77"/>
    </location>
</feature>
<evidence type="ECO:0000313" key="3">
    <source>
        <dbReference type="Proteomes" id="UP001229952"/>
    </source>
</evidence>
<keyword evidence="1" id="KW-0812">Transmembrane</keyword>
<sequence>MRFADGATAKLRIAQVLPDDPARGDFVLLRRLVRAHDPAALDDYAIDSKLTDGLATMLIVIAVGYSGIAVANSMAMTAHGRRRNFAVLRPAGGTVRQLLPFSVAETSLVVAVEVALGVLVPLGPLAAMVSGLSRATSTDVGLHLDLSTIAAVALGSLVLAIASTVTVTWRTVRSKAAQDGGEPRARS</sequence>
<feature type="transmembrane region" description="Helical" evidence="1">
    <location>
        <begin position="146"/>
        <end position="169"/>
    </location>
</feature>
<evidence type="ECO:0000313" key="2">
    <source>
        <dbReference type="EMBL" id="WLQ44302.1"/>
    </source>
</evidence>
<feature type="transmembrane region" description="Helical" evidence="1">
    <location>
        <begin position="98"/>
        <end position="126"/>
    </location>
</feature>
<keyword evidence="1" id="KW-0472">Membrane</keyword>
<protein>
    <submittedName>
        <fullName evidence="2">ABC transporter permease</fullName>
    </submittedName>
</protein>
<reference evidence="2 3" key="1">
    <citation type="submission" date="2023-03" db="EMBL/GenBank/DDBJ databases">
        <title>Isolation and description of six Streptomyces strains from soil environments, able to metabolize different microbial glucans.</title>
        <authorList>
            <person name="Widen T."/>
            <person name="Larsbrink J."/>
        </authorList>
    </citation>
    <scope>NUCLEOTIDE SEQUENCE [LARGE SCALE GENOMIC DNA]</scope>
    <source>
        <strain evidence="2 3">Mut2</strain>
    </source>
</reference>
<dbReference type="EMBL" id="CP120992">
    <property type="protein sequence ID" value="WLQ44302.1"/>
    <property type="molecule type" value="Genomic_DNA"/>
</dbReference>
<organism evidence="2 3">
    <name type="scientific">Streptomyces laculatispora</name>
    <dbReference type="NCBI Taxonomy" id="887464"/>
    <lineage>
        <taxon>Bacteria</taxon>
        <taxon>Bacillati</taxon>
        <taxon>Actinomycetota</taxon>
        <taxon>Actinomycetes</taxon>
        <taxon>Kitasatosporales</taxon>
        <taxon>Streptomycetaceae</taxon>
        <taxon>Streptomyces</taxon>
    </lineage>
</organism>
<dbReference type="RefSeq" id="WP_306091626.1">
    <property type="nucleotide sequence ID" value="NZ_CP120992.1"/>
</dbReference>
<accession>A0ABY9IBQ1</accession>
<gene>
    <name evidence="2" type="ORF">P8A22_32970</name>
</gene>
<evidence type="ECO:0000256" key="1">
    <source>
        <dbReference type="SAM" id="Phobius"/>
    </source>
</evidence>
<keyword evidence="1" id="KW-1133">Transmembrane helix</keyword>
<keyword evidence="3" id="KW-1185">Reference proteome</keyword>
<proteinExistence type="predicted"/>